<evidence type="ECO:0000313" key="1">
    <source>
        <dbReference type="EMBL" id="MCS6522102.1"/>
    </source>
</evidence>
<dbReference type="GeneID" id="95323570"/>
<gene>
    <name evidence="1" type="ORF">NYQ28_05920</name>
</gene>
<dbReference type="Proteomes" id="UP001652264">
    <property type="component" value="Unassembled WGS sequence"/>
</dbReference>
<dbReference type="SUPFAM" id="SSF53474">
    <property type="entry name" value="alpha/beta-Hydrolases"/>
    <property type="match status" value="1"/>
</dbReference>
<evidence type="ECO:0000313" key="2">
    <source>
        <dbReference type="Proteomes" id="UP001652264"/>
    </source>
</evidence>
<dbReference type="RefSeq" id="WP_141860861.1">
    <property type="nucleotide sequence ID" value="NZ_BMNV01000005.1"/>
</dbReference>
<dbReference type="Gene3D" id="3.40.50.1820">
    <property type="entry name" value="alpha/beta hydrolase"/>
    <property type="match status" value="1"/>
</dbReference>
<proteinExistence type="predicted"/>
<organism evidence="1 2">
    <name type="scientific">Curtobacterium citreum</name>
    <dbReference type="NCBI Taxonomy" id="2036"/>
    <lineage>
        <taxon>Bacteria</taxon>
        <taxon>Bacillati</taxon>
        <taxon>Actinomycetota</taxon>
        <taxon>Actinomycetes</taxon>
        <taxon>Micrococcales</taxon>
        <taxon>Microbacteriaceae</taxon>
        <taxon>Curtobacterium</taxon>
    </lineage>
</organism>
<name>A0ABT2HFQ2_9MICO</name>
<dbReference type="InterPro" id="IPR029058">
    <property type="entry name" value="AB_hydrolase_fold"/>
</dbReference>
<comment type="caution">
    <text evidence="1">The sequence shown here is derived from an EMBL/GenBank/DDBJ whole genome shotgun (WGS) entry which is preliminary data.</text>
</comment>
<keyword evidence="2" id="KW-1185">Reference proteome</keyword>
<protein>
    <submittedName>
        <fullName evidence="1">Uncharacterized protein</fullName>
    </submittedName>
</protein>
<reference evidence="1 2" key="1">
    <citation type="submission" date="2022-08" db="EMBL/GenBank/DDBJ databases">
        <title>Taxonomy of Curtobacterium flaccumfaciens.</title>
        <authorList>
            <person name="Osdaghi E."/>
            <person name="Taghavi S.M."/>
            <person name="Hamidizade M."/>
            <person name="Abachi H."/>
            <person name="Fazliarab A."/>
            <person name="Baeyen S."/>
            <person name="Portier P."/>
            <person name="Van Vaerenbergh J."/>
            <person name="Jacques M.-A."/>
        </authorList>
    </citation>
    <scope>NUCLEOTIDE SEQUENCE [LARGE SCALE GENOMIC DNA]</scope>
    <source>
        <strain evidence="1 2">LMG8786T</strain>
    </source>
</reference>
<accession>A0ABT2HFQ2</accession>
<dbReference type="EMBL" id="JANVAD010000002">
    <property type="protein sequence ID" value="MCS6522102.1"/>
    <property type="molecule type" value="Genomic_DNA"/>
</dbReference>
<sequence>MSDGIKVDYAEIDRLTTGITALNTFAGPLVPKVGALSIDGDLLASAILSPGTALAAEGAVINASAQLSVTIVSTKALVIITASISKVYEAAEAGLAAALAGLSVGVHEAFAFGVQVAVNATLVTETVVYTTVALSFLAKDAVESGVAADVLGIAGHSIAQAFAASAGQQGTLTDRLSVFVKETARNFGENFMAELPKMSPKLVSMEEAWLGDLRGSGTYDGLLATLIAGGQRLGSFQDGKHTFLEGLISPEERTKRSEDAVFASESALDTTLKTDADGNIIPTDLQSLLASAGQIDAVGQQDFGDIRITKVVGPDGIERYTVQIPSTQSWDPVAGRAPNDLTSDVHAMRYGSNTALAEAVKDAMRREGIVDQPVMLVGFSLGGITAGAIAADPDGFNVQQVVTAGSPVGAMRIPDTTHVTSFESTSDPVAALDGTLNPARPSWQTIRGDAPIKADEDIPMASVVDAHDANRYAVMAQQQGRVNASDDIAKFLGTDGTKVSMNDWEAWRIP</sequence>